<dbReference type="Pfam" id="PF07593">
    <property type="entry name" value="UnbV_ASPIC"/>
    <property type="match status" value="1"/>
</dbReference>
<reference evidence="3 4" key="1">
    <citation type="submission" date="2018-06" db="EMBL/GenBank/DDBJ databases">
        <title>The draft genome sequence of Crocinitomix sp. SM1701.</title>
        <authorList>
            <person name="Zhang X."/>
        </authorList>
    </citation>
    <scope>NUCLEOTIDE SEQUENCE [LARGE SCALE GENOMIC DNA]</scope>
    <source>
        <strain evidence="3 4">SM1701</strain>
    </source>
</reference>
<evidence type="ECO:0000313" key="3">
    <source>
        <dbReference type="EMBL" id="PZE18811.1"/>
    </source>
</evidence>
<dbReference type="Proteomes" id="UP000249248">
    <property type="component" value="Unassembled WGS sequence"/>
</dbReference>
<dbReference type="RefSeq" id="WP_111061712.1">
    <property type="nucleotide sequence ID" value="NZ_JBHUCU010000007.1"/>
</dbReference>
<accession>A0A2W1N6N6</accession>
<feature type="domain" description="ASPIC/UnbV" evidence="2">
    <location>
        <begin position="529"/>
        <end position="594"/>
    </location>
</feature>
<evidence type="ECO:0000313" key="4">
    <source>
        <dbReference type="Proteomes" id="UP000249248"/>
    </source>
</evidence>
<dbReference type="AlphaFoldDB" id="A0A2W1N6N6"/>
<dbReference type="Pfam" id="PF13517">
    <property type="entry name" value="FG-GAP_3"/>
    <property type="match status" value="6"/>
</dbReference>
<dbReference type="EMBL" id="QKSB01000001">
    <property type="protein sequence ID" value="PZE18811.1"/>
    <property type="molecule type" value="Genomic_DNA"/>
</dbReference>
<organism evidence="3 4">
    <name type="scientific">Putridiphycobacter roseus</name>
    <dbReference type="NCBI Taxonomy" id="2219161"/>
    <lineage>
        <taxon>Bacteria</taxon>
        <taxon>Pseudomonadati</taxon>
        <taxon>Bacteroidota</taxon>
        <taxon>Flavobacteriia</taxon>
        <taxon>Flavobacteriales</taxon>
        <taxon>Crocinitomicaceae</taxon>
        <taxon>Putridiphycobacter</taxon>
    </lineage>
</organism>
<dbReference type="PANTHER" id="PTHR16026">
    <property type="entry name" value="CARTILAGE ACIDIC PROTEIN 1"/>
    <property type="match status" value="1"/>
</dbReference>
<proteinExistence type="predicted"/>
<dbReference type="PROSITE" id="PS51257">
    <property type="entry name" value="PROKAR_LIPOPROTEIN"/>
    <property type="match status" value="1"/>
</dbReference>
<dbReference type="InterPro" id="IPR028994">
    <property type="entry name" value="Integrin_alpha_N"/>
</dbReference>
<comment type="caution">
    <text evidence="3">The sequence shown here is derived from an EMBL/GenBank/DDBJ whole genome shotgun (WGS) entry which is preliminary data.</text>
</comment>
<dbReference type="InterPro" id="IPR013517">
    <property type="entry name" value="FG-GAP"/>
</dbReference>
<evidence type="ECO:0000256" key="1">
    <source>
        <dbReference type="ARBA" id="ARBA00022729"/>
    </source>
</evidence>
<keyword evidence="1" id="KW-0732">Signal</keyword>
<gene>
    <name evidence="3" type="ORF">DNU06_02985</name>
</gene>
<protein>
    <recommendedName>
        <fullName evidence="2">ASPIC/UnbV domain-containing protein</fullName>
    </recommendedName>
</protein>
<name>A0A2W1N6N6_9FLAO</name>
<keyword evidence="4" id="KW-1185">Reference proteome</keyword>
<dbReference type="SUPFAM" id="SSF69318">
    <property type="entry name" value="Integrin alpha N-terminal domain"/>
    <property type="match status" value="3"/>
</dbReference>
<dbReference type="OrthoDB" id="9816120at2"/>
<dbReference type="Gene3D" id="2.130.10.130">
    <property type="entry name" value="Integrin alpha, N-terminal"/>
    <property type="match status" value="4"/>
</dbReference>
<sequence length="1103" mass="124137">MKKTFYILSIVFLITSCGDKKDKKNHQEQDKTEISKTVLSFEKVASDHSGIKFSNTIAENDTFNFFNFEYMYNGGGVAVGDINNDGLADIYFTGNEVSDKLYLNKGNMQFEDITSTAIGNSAVDGWHTGVNMVDVNADGWLDIYVCRSGLNNNPDKLSNLLYINNQDNTFTEKAEELGVDIKRMSTQAAFFDFDNDGDLDLYVMNHPNQAADDSKETVATINQLIKAGSPDSDVLLENVDGHFIDITKQAGVSNHSYGLGIAVADFNADGFDDLYISNDYMAPDYFYVNNGDGTFTDQSLTKLKHMSNYSMGNDASDFNNDGLMDILSLDMASEDHVRSKKNMSGMSTEKFWGVVSVGFHYQFMFNALQLNNGNGTFSDIAQLAGVSKTDWSWAPLFIDFDNDGLKDLFISNGYKRDSRDNDYNRSNSRKNPDLSVTEKLDLMPATKIQNYIYHNNGKLHFDKKMKEWGVNFPVNTNGTAFGDFDNDGDVDLVLNNMEEQSFILENKLNSNNHYIRIQLNNKNGNRNCLGAKVTLKTKAGIQFQELRTTRGYISSVENVLHFGLGAAEDIEFVEIIWPDQQITKLTNVKANQKLVVHYESSKFTKEKYTETNQPLFENITAEKPLIIHQEKFVDDFIQEVLLPNKMSQLGPFISKGDANGDGLEDFYLSGSRFFAGKLYIQSPDGDFNLKKGPWEKQKDREEMESLFIDVDLDGDQDLYVVSGGNEFDFNSPSLFDQLYINDGQGNFTNETNDRLPEMITSGQSIAQVDLDNDGDLDLFLGGRQTPGYYPFAPRSYLLLNDKGVFKDITANSQDIMGPGLITDALFDDFDQDGDPDLICVGEWMPISFYENKEGVFTNVTAQKGTEKEVGWWYSIEKGDFNEDGKMDYIAGNLGWNNKFHPSKEYPLEIYCHDFDKSGTYDIVLGKYQNNVCYPVRGKQCSTDQMPFISKKFPKYADFAEADIEKLYGAENLKEALHYSATTFSSVILLQTANQFKVMDLPVEIQFSPINKFLVLDLNNDKHLDILAAGNNYAAEVETIRYDAGRGNVLLGDGKGQFESLNPRQSGLFIGTDCKDLTQIKVGNKEVIISASNNYLLEWFSFLK</sequence>
<dbReference type="InterPro" id="IPR027039">
    <property type="entry name" value="Crtac1"/>
</dbReference>
<dbReference type="PANTHER" id="PTHR16026:SF0">
    <property type="entry name" value="CARTILAGE ACIDIC PROTEIN 1"/>
    <property type="match status" value="1"/>
</dbReference>
<evidence type="ECO:0000259" key="2">
    <source>
        <dbReference type="Pfam" id="PF07593"/>
    </source>
</evidence>
<dbReference type="InterPro" id="IPR011519">
    <property type="entry name" value="UnbV_ASPIC"/>
</dbReference>